<feature type="transmembrane region" description="Helical" evidence="6">
    <location>
        <begin position="665"/>
        <end position="686"/>
    </location>
</feature>
<keyword evidence="2" id="KW-1003">Cell membrane</keyword>
<accession>A0A6N8DRT0</accession>
<evidence type="ECO:0000256" key="5">
    <source>
        <dbReference type="ARBA" id="ARBA00023136"/>
    </source>
</evidence>
<feature type="transmembrane region" description="Helical" evidence="6">
    <location>
        <begin position="330"/>
        <end position="351"/>
    </location>
</feature>
<evidence type="ECO:0000313" key="9">
    <source>
        <dbReference type="Proteomes" id="UP000439113"/>
    </source>
</evidence>
<feature type="domain" description="SSD" evidence="7">
    <location>
        <begin position="267"/>
        <end position="385"/>
    </location>
</feature>
<dbReference type="Proteomes" id="UP000439113">
    <property type="component" value="Unassembled WGS sequence"/>
</dbReference>
<dbReference type="InterPro" id="IPR004869">
    <property type="entry name" value="MMPL_dom"/>
</dbReference>
<feature type="transmembrane region" description="Helical" evidence="6">
    <location>
        <begin position="637"/>
        <end position="659"/>
    </location>
</feature>
<evidence type="ECO:0000256" key="1">
    <source>
        <dbReference type="ARBA" id="ARBA00004651"/>
    </source>
</evidence>
<comment type="caution">
    <text evidence="8">The sequence shown here is derived from an EMBL/GenBank/DDBJ whole genome shotgun (WGS) entry which is preliminary data.</text>
</comment>
<proteinExistence type="predicted"/>
<reference evidence="8 9" key="1">
    <citation type="submission" date="2019-11" db="EMBL/GenBank/DDBJ databases">
        <title>Whole-genome sequence of a Rhodoblastus acidophilus DSM 142.</title>
        <authorList>
            <person name="Kyndt J.A."/>
            <person name="Meyer T.E."/>
        </authorList>
    </citation>
    <scope>NUCLEOTIDE SEQUENCE [LARGE SCALE GENOMIC DNA]</scope>
    <source>
        <strain evidence="8 9">DSM 142</strain>
    </source>
</reference>
<comment type="subcellular location">
    <subcellularLocation>
        <location evidence="1">Cell membrane</location>
        <topology evidence="1">Multi-pass membrane protein</topology>
    </subcellularLocation>
</comment>
<feature type="transmembrane region" description="Helical" evidence="6">
    <location>
        <begin position="259"/>
        <end position="280"/>
    </location>
</feature>
<dbReference type="SUPFAM" id="SSF82866">
    <property type="entry name" value="Multidrug efflux transporter AcrB transmembrane domain"/>
    <property type="match status" value="2"/>
</dbReference>
<feature type="transmembrane region" description="Helical" evidence="6">
    <location>
        <begin position="421"/>
        <end position="441"/>
    </location>
</feature>
<organism evidence="8 9">
    <name type="scientific">Rhodoblastus acidophilus</name>
    <name type="common">Rhodopseudomonas acidophila</name>
    <dbReference type="NCBI Taxonomy" id="1074"/>
    <lineage>
        <taxon>Bacteria</taxon>
        <taxon>Pseudomonadati</taxon>
        <taxon>Pseudomonadota</taxon>
        <taxon>Alphaproteobacteria</taxon>
        <taxon>Hyphomicrobiales</taxon>
        <taxon>Rhodoblastaceae</taxon>
        <taxon>Rhodoblastus</taxon>
    </lineage>
</organism>
<keyword evidence="4 6" id="KW-1133">Transmembrane helix</keyword>
<dbReference type="GO" id="GO:0005886">
    <property type="term" value="C:plasma membrane"/>
    <property type="evidence" value="ECO:0007669"/>
    <property type="project" value="UniProtKB-SubCell"/>
</dbReference>
<evidence type="ECO:0000256" key="3">
    <source>
        <dbReference type="ARBA" id="ARBA00022692"/>
    </source>
</evidence>
<protein>
    <submittedName>
        <fullName evidence="8">MMPL family transporter</fullName>
    </submittedName>
</protein>
<keyword evidence="5 6" id="KW-0472">Membrane</keyword>
<name>A0A6N8DRT0_RHOAC</name>
<sequence length="776" mass="83478">MVQWTAVVPNSDDKQRAIALGLERIGLLGLRAPIITVIVAALLAIVAVFGVMRIAIDDSLSQLFRNDSAEFRQFEQISKKFPSSEYDVLVVVEGDVLARGVVEKLRAAVTDMQLVEGARGVISMFSARQPALNGGLPTPLFPDPLPEGEAYQALVKQVLQNELIRGRLLSENGDFALVVLSLEPEIVDGRRLGPVIDEIRRTLDEDLSGAPVSAQLSGVPVMQLEIRKALERDRIVYNALGLAAGCLIAILFFRRVSFMIIAAAPPLAAILFSLGALGWLGFQLNMFLNVMTPLIMVISFSDSMQMTFAARDRIIAGETRQEAFAAALRIVGPACVLTHAAAGLSMVGLFFSDSDMIRAFGHAGALSILIALIVVLTLIPALGVLIAPRRDVLPAAGRDFGVQALRSFCGFVAERMLRRPGAYALIGLVVVVALGFVYAGLSPRYRLADLTPDQEHVVEASQRLDAKLNGANPIDVFVEFPRGAGLYTPETLAVLGEVHSAMESQEGVANVWSVETLRRWLAEKLGQSDVATLEQYVDMLPAFLVGRFVTPDRQSALISGRVPDKDAGNLLPIVEQLNARLDAVRAKNPGYTIQPTGLSVIAARNSAEMIGKLNRGLTIEFAFVAAFIGLAFRSLPVALACVPAGVFPVFVAGALLRYLGDGLQFASVIALIVSFGLGLSATIHFINRMQREDEPNADPTRAVARSTVLIGPALILTAFVLACGLEALAFSNLPLLRLFGWLSAFAMIAALVADLLILRPTVAALMRLGRRRRLAI</sequence>
<keyword evidence="3 6" id="KW-0812">Transmembrane</keyword>
<evidence type="ECO:0000259" key="7">
    <source>
        <dbReference type="PROSITE" id="PS50156"/>
    </source>
</evidence>
<dbReference type="PANTHER" id="PTHR33406:SF12">
    <property type="entry name" value="BLR2997 PROTEIN"/>
    <property type="match status" value="1"/>
</dbReference>
<evidence type="ECO:0000256" key="6">
    <source>
        <dbReference type="SAM" id="Phobius"/>
    </source>
</evidence>
<dbReference type="Gene3D" id="1.20.1640.10">
    <property type="entry name" value="Multidrug efflux transporter AcrB transmembrane domain"/>
    <property type="match status" value="2"/>
</dbReference>
<feature type="transmembrane region" description="Helical" evidence="6">
    <location>
        <begin position="741"/>
        <end position="766"/>
    </location>
</feature>
<dbReference type="PROSITE" id="PS50156">
    <property type="entry name" value="SSD"/>
    <property type="match status" value="1"/>
</dbReference>
<feature type="transmembrane region" description="Helical" evidence="6">
    <location>
        <begin position="707"/>
        <end position="729"/>
    </location>
</feature>
<evidence type="ECO:0000256" key="4">
    <source>
        <dbReference type="ARBA" id="ARBA00022989"/>
    </source>
</evidence>
<dbReference type="InterPro" id="IPR050545">
    <property type="entry name" value="Mycobact_MmpL"/>
</dbReference>
<evidence type="ECO:0000313" key="8">
    <source>
        <dbReference type="EMBL" id="MTV31883.1"/>
    </source>
</evidence>
<feature type="transmembrane region" description="Helical" evidence="6">
    <location>
        <begin position="287"/>
        <end position="310"/>
    </location>
</feature>
<dbReference type="Pfam" id="PF03176">
    <property type="entry name" value="MMPL"/>
    <property type="match status" value="2"/>
</dbReference>
<dbReference type="EMBL" id="WNKS01000011">
    <property type="protein sequence ID" value="MTV31883.1"/>
    <property type="molecule type" value="Genomic_DNA"/>
</dbReference>
<feature type="transmembrane region" description="Helical" evidence="6">
    <location>
        <begin position="34"/>
        <end position="56"/>
    </location>
</feature>
<gene>
    <name evidence="8" type="ORF">GJ654_12895</name>
</gene>
<dbReference type="InterPro" id="IPR000731">
    <property type="entry name" value="SSD"/>
</dbReference>
<feature type="transmembrane region" description="Helical" evidence="6">
    <location>
        <begin position="235"/>
        <end position="253"/>
    </location>
</feature>
<feature type="transmembrane region" description="Helical" evidence="6">
    <location>
        <begin position="363"/>
        <end position="387"/>
    </location>
</feature>
<evidence type="ECO:0000256" key="2">
    <source>
        <dbReference type="ARBA" id="ARBA00022475"/>
    </source>
</evidence>
<dbReference type="PANTHER" id="PTHR33406">
    <property type="entry name" value="MEMBRANE PROTEIN MJ1562-RELATED"/>
    <property type="match status" value="1"/>
</dbReference>
<dbReference type="AlphaFoldDB" id="A0A6N8DRT0"/>